<sequence>MNNSKNHNLSPLWLQARRYFLGQATSVSLGAMALQCLENNSADAAAKINPAIGLPELPHHSPTAKNVIFLTQSGGPSQIELFDDKPGLKEWAGKELPESVRQGQRLTTMTANQKQLIMPSRTKFDQYGESGASLGEWLPYLSKVADDLCFVKSMVTDQINHAPAMTKFLTGHHLAGRPSLGAWTSYGLGSENRDMPDYLVLISQMKRPSDQPLYEHYWGSGFLPSRYQGVKLRNAKDPVLYLKDPAGMPREIRRSMLDGIAELNQKRLELTGDPEIETRISQYEMAWRMQSSVPEMTDLSDEPESTFELYGPDSRRPGTYAANCIMARKLIERGVRFVQLIHPDWDHHSRLSSWCVARCRDTDQASAALVTDLKQRGLLDETLVLWGGEFGRSVAGQGKWDSPEGGRDHHPRCFTMWMAGGGTQPGLTFGTTDDFSYNVAENPVHVRDLHATILHLLGIDHARFTYRNQGLDFKLTGVEESRIVHEILKNRPR</sequence>
<dbReference type="PANTHER" id="PTHR43737:SF1">
    <property type="entry name" value="DUF1501 DOMAIN-CONTAINING PROTEIN"/>
    <property type="match status" value="1"/>
</dbReference>
<dbReference type="Proteomes" id="UP000316095">
    <property type="component" value="Unassembled WGS sequence"/>
</dbReference>
<evidence type="ECO:0000313" key="1">
    <source>
        <dbReference type="EMBL" id="TWT60571.1"/>
    </source>
</evidence>
<dbReference type="SUPFAM" id="SSF53649">
    <property type="entry name" value="Alkaline phosphatase-like"/>
    <property type="match status" value="1"/>
</dbReference>
<comment type="caution">
    <text evidence="1">The sequence shown here is derived from an EMBL/GenBank/DDBJ whole genome shotgun (WGS) entry which is preliminary data.</text>
</comment>
<dbReference type="PANTHER" id="PTHR43737">
    <property type="entry name" value="BLL7424 PROTEIN"/>
    <property type="match status" value="1"/>
</dbReference>
<dbReference type="EMBL" id="SJPG01000001">
    <property type="protein sequence ID" value="TWT60571.1"/>
    <property type="molecule type" value="Genomic_DNA"/>
</dbReference>
<gene>
    <name evidence="1" type="ORF">Pan54_12850</name>
</gene>
<evidence type="ECO:0000313" key="2">
    <source>
        <dbReference type="Proteomes" id="UP000316095"/>
    </source>
</evidence>
<name>A0A5C5XDV8_9PLAN</name>
<proteinExistence type="predicted"/>
<dbReference type="AlphaFoldDB" id="A0A5C5XDV8"/>
<evidence type="ECO:0008006" key="3">
    <source>
        <dbReference type="Google" id="ProtNLM"/>
    </source>
</evidence>
<organism evidence="1 2">
    <name type="scientific">Rubinisphaera italica</name>
    <dbReference type="NCBI Taxonomy" id="2527969"/>
    <lineage>
        <taxon>Bacteria</taxon>
        <taxon>Pseudomonadati</taxon>
        <taxon>Planctomycetota</taxon>
        <taxon>Planctomycetia</taxon>
        <taxon>Planctomycetales</taxon>
        <taxon>Planctomycetaceae</taxon>
        <taxon>Rubinisphaera</taxon>
    </lineage>
</organism>
<dbReference type="OrthoDB" id="127333at2"/>
<dbReference type="Gene3D" id="3.40.720.10">
    <property type="entry name" value="Alkaline Phosphatase, subunit A"/>
    <property type="match status" value="1"/>
</dbReference>
<accession>A0A5C5XDV8</accession>
<dbReference type="InterPro" id="IPR017850">
    <property type="entry name" value="Alkaline_phosphatase_core_sf"/>
</dbReference>
<dbReference type="RefSeq" id="WP_146502673.1">
    <property type="nucleotide sequence ID" value="NZ_SJPG01000001.1"/>
</dbReference>
<dbReference type="Pfam" id="PF07394">
    <property type="entry name" value="DUF1501"/>
    <property type="match status" value="1"/>
</dbReference>
<keyword evidence="2" id="KW-1185">Reference proteome</keyword>
<reference evidence="1 2" key="1">
    <citation type="submission" date="2019-02" db="EMBL/GenBank/DDBJ databases">
        <title>Deep-cultivation of Planctomycetes and their phenomic and genomic characterization uncovers novel biology.</title>
        <authorList>
            <person name="Wiegand S."/>
            <person name="Jogler M."/>
            <person name="Boedeker C."/>
            <person name="Pinto D."/>
            <person name="Vollmers J."/>
            <person name="Rivas-Marin E."/>
            <person name="Kohn T."/>
            <person name="Peeters S.H."/>
            <person name="Heuer A."/>
            <person name="Rast P."/>
            <person name="Oberbeckmann S."/>
            <person name="Bunk B."/>
            <person name="Jeske O."/>
            <person name="Meyerdierks A."/>
            <person name="Storesund J.E."/>
            <person name="Kallscheuer N."/>
            <person name="Luecker S."/>
            <person name="Lage O.M."/>
            <person name="Pohl T."/>
            <person name="Merkel B.J."/>
            <person name="Hornburger P."/>
            <person name="Mueller R.-W."/>
            <person name="Bruemmer F."/>
            <person name="Labrenz M."/>
            <person name="Spormann A.M."/>
            <person name="Op Den Camp H."/>
            <person name="Overmann J."/>
            <person name="Amann R."/>
            <person name="Jetten M.S.M."/>
            <person name="Mascher T."/>
            <person name="Medema M.H."/>
            <person name="Devos D.P."/>
            <person name="Kaster A.-K."/>
            <person name="Ovreas L."/>
            <person name="Rohde M."/>
            <person name="Galperin M.Y."/>
            <person name="Jogler C."/>
        </authorList>
    </citation>
    <scope>NUCLEOTIDE SEQUENCE [LARGE SCALE GENOMIC DNA]</scope>
    <source>
        <strain evidence="1 2">Pan54</strain>
    </source>
</reference>
<protein>
    <recommendedName>
        <fullName evidence="3">Sulfatase</fullName>
    </recommendedName>
</protein>
<dbReference type="InterPro" id="IPR010869">
    <property type="entry name" value="DUF1501"/>
</dbReference>